<protein>
    <submittedName>
        <fullName evidence="2">Uncharacterized protein</fullName>
    </submittedName>
</protein>
<organism evidence="2 3">
    <name type="scientific">Knufia fluminis</name>
    <dbReference type="NCBI Taxonomy" id="191047"/>
    <lineage>
        <taxon>Eukaryota</taxon>
        <taxon>Fungi</taxon>
        <taxon>Dikarya</taxon>
        <taxon>Ascomycota</taxon>
        <taxon>Pezizomycotina</taxon>
        <taxon>Eurotiomycetes</taxon>
        <taxon>Chaetothyriomycetidae</taxon>
        <taxon>Chaetothyriales</taxon>
        <taxon>Trichomeriaceae</taxon>
        <taxon>Knufia</taxon>
    </lineage>
</organism>
<evidence type="ECO:0000313" key="3">
    <source>
        <dbReference type="Proteomes" id="UP001316803"/>
    </source>
</evidence>
<accession>A0AAN8E9B6</accession>
<dbReference type="InterPro" id="IPR016712">
    <property type="entry name" value="Rbsml_bS1m-like"/>
</dbReference>
<feature type="region of interest" description="Disordered" evidence="1">
    <location>
        <begin position="143"/>
        <end position="164"/>
    </location>
</feature>
<name>A0AAN8E9B6_9EURO</name>
<feature type="compositionally biased region" description="Basic and acidic residues" evidence="1">
    <location>
        <begin position="218"/>
        <end position="227"/>
    </location>
</feature>
<evidence type="ECO:0000313" key="2">
    <source>
        <dbReference type="EMBL" id="KAK5949509.1"/>
    </source>
</evidence>
<feature type="region of interest" description="Disordered" evidence="1">
    <location>
        <begin position="476"/>
        <end position="551"/>
    </location>
</feature>
<feature type="region of interest" description="Disordered" evidence="1">
    <location>
        <begin position="210"/>
        <end position="230"/>
    </location>
</feature>
<dbReference type="Proteomes" id="UP001316803">
    <property type="component" value="Unassembled WGS sequence"/>
</dbReference>
<comment type="caution">
    <text evidence="2">The sequence shown here is derived from an EMBL/GenBank/DDBJ whole genome shotgun (WGS) entry which is preliminary data.</text>
</comment>
<feature type="region of interest" description="Disordered" evidence="1">
    <location>
        <begin position="417"/>
        <end position="437"/>
    </location>
</feature>
<dbReference type="GO" id="GO:0070124">
    <property type="term" value="P:mitochondrial translational initiation"/>
    <property type="evidence" value="ECO:0007669"/>
    <property type="project" value="TreeGrafter"/>
</dbReference>
<sequence length="551" mass="61103">MSARLSPAASLLRNSKLFALPPTIPLPAAPPSSDQVSGSDTATTVYPRYAAIETTSISGSQGDWGFKRPLPLKATKSTNNPVVRLVRGIDTPEHIADYESAADHVLTLRKFQELNLSLRHAGKSNESRYNTGSARDFNVFRPTHDNTTNLSSSSPASSGPVGIWPDVKPEDVFNQLPEQIQMVQKTIDEEKKAEEAAAGAEPNSGFSQLMASASQREAFQREASRQRVRERRRWRYAGPALFQMSGMEFDQYLNNLGKKEQDMLTERIKQEIIRNKLTKARDEGKMDQQPRDEEVTDGEVKNYLRHLRNEPREFGPIIASMLDLPENDLRVSRGKPKADEFEYGRDTLAAADWQERGPPRTHPSAGLSYVHTVAHVHNDPTYGPQKSNPAVLARAVKTASRAGKTEASYGVAGFIVPNPEQRSSTKSTEAFTPQPGGQKVPVQLGAAHINEDGALILRSNTTYAYEARDDMAVSKQQIQAEETAESQEGFDAARQNPAVTPQLTSNSLDDYQPRPSRRMQDPEYLARQQMRRGASRSSQGSDDIFDALSRR</sequence>
<dbReference type="GO" id="GO:0005763">
    <property type="term" value="C:mitochondrial small ribosomal subunit"/>
    <property type="evidence" value="ECO:0007669"/>
    <property type="project" value="TreeGrafter"/>
</dbReference>
<dbReference type="PANTHER" id="PTHR28058:SF1">
    <property type="entry name" value="SMALL RIBOSOMAL SUBUNIT PROTEIN BS1M"/>
    <property type="match status" value="1"/>
</dbReference>
<dbReference type="GO" id="GO:0003735">
    <property type="term" value="F:structural constituent of ribosome"/>
    <property type="evidence" value="ECO:0007669"/>
    <property type="project" value="TreeGrafter"/>
</dbReference>
<reference evidence="2 3" key="1">
    <citation type="submission" date="2022-12" db="EMBL/GenBank/DDBJ databases">
        <title>Genomic features and morphological characterization of a novel Knufia sp. strain isolated from spacecraft assembly facility.</title>
        <authorList>
            <person name="Teixeira M."/>
            <person name="Chander A.M."/>
            <person name="Stajich J.E."/>
            <person name="Venkateswaran K."/>
        </authorList>
    </citation>
    <scope>NUCLEOTIDE SEQUENCE [LARGE SCALE GENOMIC DNA]</scope>
    <source>
        <strain evidence="2 3">FJI-L2-BK-P2</strain>
    </source>
</reference>
<evidence type="ECO:0000256" key="1">
    <source>
        <dbReference type="SAM" id="MobiDB-lite"/>
    </source>
</evidence>
<keyword evidence="3" id="KW-1185">Reference proteome</keyword>
<dbReference type="PANTHER" id="PTHR28058">
    <property type="entry name" value="37S RIBOSOMAL PROTEIN MRP51, MITOCHONDRIAL"/>
    <property type="match status" value="1"/>
</dbReference>
<feature type="compositionally biased region" description="Polar residues" evidence="1">
    <location>
        <begin position="420"/>
        <end position="431"/>
    </location>
</feature>
<feature type="compositionally biased region" description="Polar residues" evidence="1">
    <location>
        <begin position="497"/>
        <end position="509"/>
    </location>
</feature>
<dbReference type="AlphaFoldDB" id="A0AAN8E9B6"/>
<gene>
    <name evidence="2" type="ORF">OHC33_009502</name>
</gene>
<dbReference type="EMBL" id="JAKLMC020000035">
    <property type="protein sequence ID" value="KAK5949509.1"/>
    <property type="molecule type" value="Genomic_DNA"/>
</dbReference>
<dbReference type="Pfam" id="PF11709">
    <property type="entry name" value="Mit_ribos_Mrp51"/>
    <property type="match status" value="2"/>
</dbReference>
<proteinExistence type="predicted"/>